<keyword evidence="1" id="KW-0472">Membrane</keyword>
<sequence length="49" mass="5168">MWTIVLGFVGAFLAGGAISLKSQKAHISWVIALWALAAMSIIAAWVLAL</sequence>
<dbReference type="AlphaFoldDB" id="A0AA95BSF5"/>
<gene>
    <name evidence="2" type="ORF">NUH22_05360</name>
</gene>
<proteinExistence type="predicted"/>
<dbReference type="EMBL" id="CP102487">
    <property type="protein sequence ID" value="UUX60044.1"/>
    <property type="molecule type" value="Genomic_DNA"/>
</dbReference>
<protein>
    <submittedName>
        <fullName evidence="2">Uncharacterized protein</fullName>
    </submittedName>
</protein>
<organism evidence="2 3">
    <name type="scientific">Glutamicibacter halophytocola</name>
    <dbReference type="NCBI Taxonomy" id="1933880"/>
    <lineage>
        <taxon>Bacteria</taxon>
        <taxon>Bacillati</taxon>
        <taxon>Actinomycetota</taxon>
        <taxon>Actinomycetes</taxon>
        <taxon>Micrococcales</taxon>
        <taxon>Micrococcaceae</taxon>
        <taxon>Glutamicibacter</taxon>
    </lineage>
</organism>
<feature type="transmembrane region" description="Helical" evidence="1">
    <location>
        <begin position="29"/>
        <end position="48"/>
    </location>
</feature>
<accession>A0AA95BSF5</accession>
<keyword evidence="1" id="KW-0812">Transmembrane</keyword>
<keyword evidence="1" id="KW-1133">Transmembrane helix</keyword>
<reference evidence="2" key="1">
    <citation type="journal article" date="2022" name="Pest Manag. Sci.">
        <title>Glutamicibacter halophytocola-mediated host fitness of potato tuber moth on Solanaceae crops.</title>
        <authorList>
            <person name="Wang W."/>
            <person name="Xiao G."/>
            <person name="Du G."/>
            <person name="Chang L."/>
            <person name="Yang Y."/>
            <person name="Ye J."/>
            <person name="Chen B."/>
        </authorList>
    </citation>
    <scope>NUCLEOTIDE SEQUENCE</scope>
    <source>
        <strain evidence="2">S2</strain>
    </source>
</reference>
<evidence type="ECO:0000313" key="2">
    <source>
        <dbReference type="EMBL" id="UUX60044.1"/>
    </source>
</evidence>
<dbReference type="Proteomes" id="UP001060018">
    <property type="component" value="Chromosome"/>
</dbReference>
<evidence type="ECO:0000313" key="3">
    <source>
        <dbReference type="Proteomes" id="UP001060018"/>
    </source>
</evidence>
<name>A0AA95BSF5_9MICC</name>
<dbReference type="RefSeq" id="WP_171918751.1">
    <property type="nucleotide sequence ID" value="NZ_CP012750.1"/>
</dbReference>
<evidence type="ECO:0000256" key="1">
    <source>
        <dbReference type="SAM" id="Phobius"/>
    </source>
</evidence>